<evidence type="ECO:0000313" key="3">
    <source>
        <dbReference type="Proteomes" id="UP000789390"/>
    </source>
</evidence>
<dbReference type="Proteomes" id="UP000789390">
    <property type="component" value="Unassembled WGS sequence"/>
</dbReference>
<dbReference type="Gene3D" id="3.40.50.720">
    <property type="entry name" value="NAD(P)-binding Rossmann-like Domain"/>
    <property type="match status" value="1"/>
</dbReference>
<name>A0A8J2WNP1_9CRUS</name>
<dbReference type="PANTHER" id="PTHR43245:SF11">
    <property type="entry name" value="LD23561P"/>
    <property type="match status" value="1"/>
</dbReference>
<protein>
    <recommendedName>
        <fullName evidence="1">NAD-dependent epimerase/dehydratase domain-containing protein</fullName>
    </recommendedName>
</protein>
<dbReference type="SUPFAM" id="SSF51735">
    <property type="entry name" value="NAD(P)-binding Rossmann-fold domains"/>
    <property type="match status" value="1"/>
</dbReference>
<dbReference type="EMBL" id="CAKKLH010000314">
    <property type="protein sequence ID" value="CAH0111561.1"/>
    <property type="molecule type" value="Genomic_DNA"/>
</dbReference>
<dbReference type="InterPro" id="IPR001509">
    <property type="entry name" value="Epimerase_deHydtase"/>
</dbReference>
<comment type="caution">
    <text evidence="2">The sequence shown here is derived from an EMBL/GenBank/DDBJ whole genome shotgun (WGS) entry which is preliminary data.</text>
</comment>
<proteinExistence type="predicted"/>
<dbReference type="PANTHER" id="PTHR43245">
    <property type="entry name" value="BIFUNCTIONAL POLYMYXIN RESISTANCE PROTEIN ARNA"/>
    <property type="match status" value="1"/>
</dbReference>
<organism evidence="2 3">
    <name type="scientific">Daphnia galeata</name>
    <dbReference type="NCBI Taxonomy" id="27404"/>
    <lineage>
        <taxon>Eukaryota</taxon>
        <taxon>Metazoa</taxon>
        <taxon>Ecdysozoa</taxon>
        <taxon>Arthropoda</taxon>
        <taxon>Crustacea</taxon>
        <taxon>Branchiopoda</taxon>
        <taxon>Diplostraca</taxon>
        <taxon>Cladocera</taxon>
        <taxon>Anomopoda</taxon>
        <taxon>Daphniidae</taxon>
        <taxon>Daphnia</taxon>
    </lineage>
</organism>
<dbReference type="CDD" id="cd08946">
    <property type="entry name" value="SDR_e"/>
    <property type="match status" value="1"/>
</dbReference>
<evidence type="ECO:0000259" key="1">
    <source>
        <dbReference type="Pfam" id="PF01370"/>
    </source>
</evidence>
<dbReference type="InterPro" id="IPR050177">
    <property type="entry name" value="Lipid_A_modif_metabolic_enz"/>
</dbReference>
<gene>
    <name evidence="2" type="ORF">DGAL_LOCUS15209</name>
</gene>
<keyword evidence="3" id="KW-1185">Reference proteome</keyword>
<dbReference type="Pfam" id="PF01370">
    <property type="entry name" value="Epimerase"/>
    <property type="match status" value="1"/>
</dbReference>
<dbReference type="InterPro" id="IPR036291">
    <property type="entry name" value="NAD(P)-bd_dom_sf"/>
</dbReference>
<accession>A0A8J2WNP1</accession>
<dbReference type="OrthoDB" id="16464at2759"/>
<evidence type="ECO:0000313" key="2">
    <source>
        <dbReference type="EMBL" id="CAH0111561.1"/>
    </source>
</evidence>
<dbReference type="AlphaFoldDB" id="A0A8J2WNP1"/>
<feature type="domain" description="NAD-dependent epimerase/dehydratase" evidence="1">
    <location>
        <begin position="10"/>
        <end position="253"/>
    </location>
</feature>
<reference evidence="2" key="1">
    <citation type="submission" date="2021-11" db="EMBL/GenBank/DDBJ databases">
        <authorList>
            <person name="Schell T."/>
        </authorList>
    </citation>
    <scope>NUCLEOTIDE SEQUENCE</scope>
    <source>
        <strain evidence="2">M5</strain>
    </source>
</reference>
<sequence length="377" mass="42301">MSKSNERPRVLILGGCGFIGRHLVSYLVNGELASHVRIVDKVPPPMAWLNQSQLEAFNNPIVEFKSANLLNTVSRENAFYTDENNKAANWDFVINLAAETKHNQTRAVYEQGTVPLSIGCAELAAKHKVKRYVELSDSHLYSGKKKPAQEGDAVEPYTLIAECKLEVEKELQKIDQLNYVVLRPAIIYGTGDRVGLTPWLILGAIYRHLGETLQLLWHNEVHNNTVHVIDVCRAIWHVCINSNQVSSGQVFHVSDDADTTLGDLAEIIADLFEIKYKFVGKMLSTLAKLDLKATAEDANDKHLPPWAEICQSNGISNTPLSPYATVENISGRNLWLDNFKLRDETNFEISVPKPTIRLLKEVLDDFVSMNLFPTINK</sequence>